<dbReference type="InterPro" id="IPR000182">
    <property type="entry name" value="GNAT_dom"/>
</dbReference>
<evidence type="ECO:0000313" key="7">
    <source>
        <dbReference type="Proteomes" id="UP000190744"/>
    </source>
</evidence>
<dbReference type="FunFam" id="3.40.630.30:FF:000064">
    <property type="entry name" value="GNAT family acetyltransferase"/>
    <property type="match status" value="1"/>
</dbReference>
<dbReference type="Pfam" id="PF00583">
    <property type="entry name" value="Acetyltransf_1"/>
    <property type="match status" value="1"/>
</dbReference>
<keyword evidence="3" id="KW-0012">Acyltransferase</keyword>
<protein>
    <submittedName>
        <fullName evidence="6">N-acetyltransferase ats1</fullName>
    </submittedName>
</protein>
<name>A0A1S9RS36_PENBI</name>
<dbReference type="Proteomes" id="UP000190744">
    <property type="component" value="Unassembled WGS sequence"/>
</dbReference>
<sequence>MDHRIRHARSADIPTILRFILELAEYQDDLHQVTATEENLKRSITFDPETPGSIGNNSERIPTSPSRPARCILIFNESGAAVGMAIYFYSYVTWRAQPGIYLEDFYVSASERGKGYGKKLIGALIEELRAVGGARLEWRVLDWNEASIGFYKGVGATKMDGWMDMKLELEEWKS</sequence>
<evidence type="ECO:0000256" key="2">
    <source>
        <dbReference type="ARBA" id="ARBA00022679"/>
    </source>
</evidence>
<evidence type="ECO:0000256" key="4">
    <source>
        <dbReference type="SAM" id="MobiDB-lite"/>
    </source>
</evidence>
<dbReference type="GO" id="GO:0008080">
    <property type="term" value="F:N-acetyltransferase activity"/>
    <property type="evidence" value="ECO:0007669"/>
    <property type="project" value="TreeGrafter"/>
</dbReference>
<evidence type="ECO:0000259" key="5">
    <source>
        <dbReference type="PROSITE" id="PS51186"/>
    </source>
</evidence>
<dbReference type="Gene3D" id="3.40.630.30">
    <property type="match status" value="1"/>
</dbReference>
<evidence type="ECO:0000256" key="1">
    <source>
        <dbReference type="ARBA" id="ARBA00008694"/>
    </source>
</evidence>
<keyword evidence="2 6" id="KW-0808">Transferase</keyword>
<evidence type="ECO:0000256" key="3">
    <source>
        <dbReference type="ARBA" id="ARBA00023315"/>
    </source>
</evidence>
<dbReference type="PANTHER" id="PTHR10545:SF29">
    <property type="entry name" value="GH14572P-RELATED"/>
    <property type="match status" value="1"/>
</dbReference>
<organism evidence="6 7">
    <name type="scientific">Penicillium brasilianum</name>
    <dbReference type="NCBI Taxonomy" id="104259"/>
    <lineage>
        <taxon>Eukaryota</taxon>
        <taxon>Fungi</taxon>
        <taxon>Dikarya</taxon>
        <taxon>Ascomycota</taxon>
        <taxon>Pezizomycotina</taxon>
        <taxon>Eurotiomycetes</taxon>
        <taxon>Eurotiomycetidae</taxon>
        <taxon>Eurotiales</taxon>
        <taxon>Aspergillaceae</taxon>
        <taxon>Penicillium</taxon>
    </lineage>
</organism>
<feature type="compositionally biased region" description="Polar residues" evidence="4">
    <location>
        <begin position="53"/>
        <end position="64"/>
    </location>
</feature>
<comment type="similarity">
    <text evidence="1">Belongs to the acetyltransferase family.</text>
</comment>
<dbReference type="AlphaFoldDB" id="A0A1S9RS36"/>
<gene>
    <name evidence="6" type="ORF">PEBR_13463</name>
</gene>
<dbReference type="EMBL" id="LJBN01000119">
    <property type="protein sequence ID" value="OOQ88324.1"/>
    <property type="molecule type" value="Genomic_DNA"/>
</dbReference>
<dbReference type="PROSITE" id="PS51186">
    <property type="entry name" value="GNAT"/>
    <property type="match status" value="1"/>
</dbReference>
<accession>A0A1S9RS36</accession>
<feature type="region of interest" description="Disordered" evidence="4">
    <location>
        <begin position="45"/>
        <end position="64"/>
    </location>
</feature>
<reference evidence="7" key="1">
    <citation type="submission" date="2015-09" db="EMBL/GenBank/DDBJ databases">
        <authorList>
            <person name="Fill T.P."/>
            <person name="Baretta J.F."/>
            <person name="de Almeida L.G."/>
            <person name="Rocha M."/>
            <person name="de Souza D.H."/>
            <person name="Malavazi I."/>
            <person name="Cerdeira L.T."/>
            <person name="Hong H."/>
            <person name="Samborskyy M."/>
            <person name="de Vasconcelos A.T."/>
            <person name="Leadlay P."/>
            <person name="Rodrigues-Filho E."/>
        </authorList>
    </citation>
    <scope>NUCLEOTIDE SEQUENCE [LARGE SCALE GENOMIC DNA]</scope>
    <source>
        <strain evidence="7">LaBioMMi 136</strain>
    </source>
</reference>
<comment type="caution">
    <text evidence="6">The sequence shown here is derived from an EMBL/GenBank/DDBJ whole genome shotgun (WGS) entry which is preliminary data.</text>
</comment>
<evidence type="ECO:0000313" key="6">
    <source>
        <dbReference type="EMBL" id="OOQ88324.1"/>
    </source>
</evidence>
<dbReference type="PANTHER" id="PTHR10545">
    <property type="entry name" value="DIAMINE N-ACETYLTRANSFERASE"/>
    <property type="match status" value="1"/>
</dbReference>
<proteinExistence type="inferred from homology"/>
<dbReference type="SUPFAM" id="SSF55729">
    <property type="entry name" value="Acyl-CoA N-acyltransferases (Nat)"/>
    <property type="match status" value="1"/>
</dbReference>
<feature type="domain" description="N-acetyltransferase" evidence="5">
    <location>
        <begin position="30"/>
        <end position="174"/>
    </location>
</feature>
<dbReference type="CDD" id="cd04301">
    <property type="entry name" value="NAT_SF"/>
    <property type="match status" value="1"/>
</dbReference>
<dbReference type="InterPro" id="IPR016181">
    <property type="entry name" value="Acyl_CoA_acyltransferase"/>
</dbReference>
<dbReference type="InterPro" id="IPR051016">
    <property type="entry name" value="Diverse_Substrate_AcTransf"/>
</dbReference>